<dbReference type="Proteomes" id="UP000325558">
    <property type="component" value="Unassembled WGS sequence"/>
</dbReference>
<protein>
    <submittedName>
        <fullName evidence="2">Uncharacterized protein</fullName>
    </submittedName>
</protein>
<evidence type="ECO:0000256" key="1">
    <source>
        <dbReference type="SAM" id="MobiDB-lite"/>
    </source>
</evidence>
<sequence>MSTPKISFDHREQALANLRLLFGGNVDIVTIRAGYGYIAVATLNEGVGKTYKVMSGSGGSTAEIAVKNLHHLSAARLRQELEYDEELVREKQESCKAQLPYLAHILSRKPEASLNGEATKSSYSVTTHAEAEVSSQQGLH</sequence>
<dbReference type="EMBL" id="ML737227">
    <property type="protein sequence ID" value="KAE8335197.1"/>
    <property type="molecule type" value="Genomic_DNA"/>
</dbReference>
<evidence type="ECO:0000313" key="2">
    <source>
        <dbReference type="EMBL" id="KAE8335197.1"/>
    </source>
</evidence>
<accession>A0A5N6XPN7</accession>
<proteinExistence type="predicted"/>
<feature type="region of interest" description="Disordered" evidence="1">
    <location>
        <begin position="116"/>
        <end position="140"/>
    </location>
</feature>
<gene>
    <name evidence="2" type="ORF">BDV24DRAFT_169469</name>
</gene>
<reference evidence="2" key="1">
    <citation type="submission" date="2019-04" db="EMBL/GenBank/DDBJ databases">
        <title>Friends and foes A comparative genomics study of 23 Aspergillus species from section Flavi.</title>
        <authorList>
            <consortium name="DOE Joint Genome Institute"/>
            <person name="Kjaerbolling I."/>
            <person name="Vesth T."/>
            <person name="Frisvad J.C."/>
            <person name="Nybo J.L."/>
            <person name="Theobald S."/>
            <person name="Kildgaard S."/>
            <person name="Isbrandt T."/>
            <person name="Kuo A."/>
            <person name="Sato A."/>
            <person name="Lyhne E.K."/>
            <person name="Kogle M.E."/>
            <person name="Wiebenga A."/>
            <person name="Kun R.S."/>
            <person name="Lubbers R.J."/>
            <person name="Makela M.R."/>
            <person name="Barry K."/>
            <person name="Chovatia M."/>
            <person name="Clum A."/>
            <person name="Daum C."/>
            <person name="Haridas S."/>
            <person name="He G."/>
            <person name="LaButti K."/>
            <person name="Lipzen A."/>
            <person name="Mondo S."/>
            <person name="Riley R."/>
            <person name="Salamov A."/>
            <person name="Simmons B.A."/>
            <person name="Magnuson J.K."/>
            <person name="Henrissat B."/>
            <person name="Mortensen U.H."/>
            <person name="Larsen T.O."/>
            <person name="Devries R.P."/>
            <person name="Grigoriev I.V."/>
            <person name="Machida M."/>
            <person name="Baker S.E."/>
            <person name="Andersen M.R."/>
        </authorList>
    </citation>
    <scope>NUCLEOTIDE SEQUENCE</scope>
    <source>
        <strain evidence="2">CBS 117612</strain>
    </source>
</reference>
<name>A0A5N6XPN7_9EURO</name>
<dbReference type="OrthoDB" id="4367202at2759"/>
<organism evidence="2">
    <name type="scientific">Aspergillus arachidicola</name>
    <dbReference type="NCBI Taxonomy" id="656916"/>
    <lineage>
        <taxon>Eukaryota</taxon>
        <taxon>Fungi</taxon>
        <taxon>Dikarya</taxon>
        <taxon>Ascomycota</taxon>
        <taxon>Pezizomycotina</taxon>
        <taxon>Eurotiomycetes</taxon>
        <taxon>Eurotiomycetidae</taxon>
        <taxon>Eurotiales</taxon>
        <taxon>Aspergillaceae</taxon>
        <taxon>Aspergillus</taxon>
        <taxon>Aspergillus subgen. Circumdati</taxon>
    </lineage>
</organism>
<dbReference type="AlphaFoldDB" id="A0A5N6XPN7"/>